<dbReference type="RefSeq" id="WP_048633018.1">
    <property type="nucleotide sequence ID" value="NZ_CVQQ01000009.1"/>
</dbReference>
<organism evidence="1 2">
    <name type="scientific">Mycolicibacterium aurum</name>
    <name type="common">Mycobacterium aurum</name>
    <dbReference type="NCBI Taxonomy" id="1791"/>
    <lineage>
        <taxon>Bacteria</taxon>
        <taxon>Bacillati</taxon>
        <taxon>Actinomycetota</taxon>
        <taxon>Actinomycetes</taxon>
        <taxon>Mycobacteriales</taxon>
        <taxon>Mycobacteriaceae</taxon>
        <taxon>Mycolicibacterium</taxon>
    </lineage>
</organism>
<name>A0A3S4VQQ9_MYCAU</name>
<dbReference type="STRING" id="1791.GCA_001049355_03130"/>
<dbReference type="PANTHER" id="PTHR23026">
    <property type="entry name" value="NADPH NITROREDUCTASE"/>
    <property type="match status" value="1"/>
</dbReference>
<sequence>MNDAAVDVDVIKDAVTLAGRAPSLHNSQPWRWVATTDSVQLFLDRSRAPKYTDTSGRELVISCGAALDHFRVAMAAGGWMTYVERLPNPNNLDHLASVGFSAMDFVADGHRLRAQAILQRRTDRLPFAEPRGWHMFVTELGRAEHSGFVAVDVVADESRPRLAEASRLAKSSRLYDSRYHAELVGWTGDVAVAEGIPAGALLSAAESDRVDISRDFPPVDHAERRSEIARDHAKVLVISTYGVTRGSVLRCGEVLSTVLLDATLAEFATCTLSHLTEVPASRDIVAALTGGAKIPQVVVRVGTAPSQGDIGPPTPRLPVEDVLEIRD</sequence>
<gene>
    <name evidence="1" type="ORF">NCTC10437_03581</name>
</gene>
<dbReference type="AlphaFoldDB" id="A0A3S4VQQ9"/>
<evidence type="ECO:0000313" key="1">
    <source>
        <dbReference type="EMBL" id="VEG56560.1"/>
    </source>
</evidence>
<accession>A0A3S4VQQ9</accession>
<dbReference type="Proteomes" id="UP000279306">
    <property type="component" value="Chromosome"/>
</dbReference>
<dbReference type="Gene3D" id="3.40.109.10">
    <property type="entry name" value="NADH Oxidase"/>
    <property type="match status" value="2"/>
</dbReference>
<protein>
    <submittedName>
        <fullName evidence="1">Nitroreductase family protein</fullName>
    </submittedName>
</protein>
<dbReference type="InterPro" id="IPR000415">
    <property type="entry name" value="Nitroreductase-like"/>
</dbReference>
<dbReference type="InterPro" id="IPR050627">
    <property type="entry name" value="Nitroreductase/BluB"/>
</dbReference>
<keyword evidence="2" id="KW-1185">Reference proteome</keyword>
<proteinExistence type="predicted"/>
<evidence type="ECO:0000313" key="2">
    <source>
        <dbReference type="Proteomes" id="UP000279306"/>
    </source>
</evidence>
<reference evidence="1 2" key="1">
    <citation type="submission" date="2018-12" db="EMBL/GenBank/DDBJ databases">
        <authorList>
            <consortium name="Pathogen Informatics"/>
        </authorList>
    </citation>
    <scope>NUCLEOTIDE SEQUENCE [LARGE SCALE GENOMIC DNA]</scope>
    <source>
        <strain evidence="1 2">NCTC10437</strain>
    </source>
</reference>
<dbReference type="SUPFAM" id="SSF55469">
    <property type="entry name" value="FMN-dependent nitroreductase-like"/>
    <property type="match status" value="1"/>
</dbReference>
<dbReference type="PANTHER" id="PTHR23026:SF123">
    <property type="entry name" value="NAD(P)H NITROREDUCTASE RV3131-RELATED"/>
    <property type="match status" value="1"/>
</dbReference>
<dbReference type="NCBIfam" id="NF047509">
    <property type="entry name" value="Rv3131_FMN_oxido"/>
    <property type="match status" value="1"/>
</dbReference>
<dbReference type="KEGG" id="mauu:NCTC10437_03581"/>
<dbReference type="OrthoDB" id="8156917at2"/>
<dbReference type="EMBL" id="LR134356">
    <property type="protein sequence ID" value="VEG56560.1"/>
    <property type="molecule type" value="Genomic_DNA"/>
</dbReference>
<dbReference type="GO" id="GO:0016491">
    <property type="term" value="F:oxidoreductase activity"/>
    <property type="evidence" value="ECO:0007669"/>
    <property type="project" value="InterPro"/>
</dbReference>